<reference evidence="2" key="1">
    <citation type="journal article" date="2023" name="Mol. Phylogenet. Evol.">
        <title>Genome-scale phylogeny and comparative genomics of the fungal order Sordariales.</title>
        <authorList>
            <person name="Hensen N."/>
            <person name="Bonometti L."/>
            <person name="Westerberg I."/>
            <person name="Brannstrom I.O."/>
            <person name="Guillou S."/>
            <person name="Cros-Aarteil S."/>
            <person name="Calhoun S."/>
            <person name="Haridas S."/>
            <person name="Kuo A."/>
            <person name="Mondo S."/>
            <person name="Pangilinan J."/>
            <person name="Riley R."/>
            <person name="LaButti K."/>
            <person name="Andreopoulos B."/>
            <person name="Lipzen A."/>
            <person name="Chen C."/>
            <person name="Yan M."/>
            <person name="Daum C."/>
            <person name="Ng V."/>
            <person name="Clum A."/>
            <person name="Steindorff A."/>
            <person name="Ohm R.A."/>
            <person name="Martin F."/>
            <person name="Silar P."/>
            <person name="Natvig D.O."/>
            <person name="Lalanne C."/>
            <person name="Gautier V."/>
            <person name="Ament-Velasquez S.L."/>
            <person name="Kruys A."/>
            <person name="Hutchinson M.I."/>
            <person name="Powell A.J."/>
            <person name="Barry K."/>
            <person name="Miller A.N."/>
            <person name="Grigoriev I.V."/>
            <person name="Debuchy R."/>
            <person name="Gladieux P."/>
            <person name="Hiltunen Thoren M."/>
            <person name="Johannesson H."/>
        </authorList>
    </citation>
    <scope>NUCLEOTIDE SEQUENCE</scope>
    <source>
        <strain evidence="2">PSN324</strain>
    </source>
</reference>
<evidence type="ECO:0000313" key="2">
    <source>
        <dbReference type="EMBL" id="KAK4459804.1"/>
    </source>
</evidence>
<gene>
    <name evidence="2" type="ORF">QBC42DRAFT_310879</name>
</gene>
<feature type="compositionally biased region" description="Polar residues" evidence="1">
    <location>
        <begin position="16"/>
        <end position="28"/>
    </location>
</feature>
<organism evidence="2 3">
    <name type="scientific">Cladorrhinum samala</name>
    <dbReference type="NCBI Taxonomy" id="585594"/>
    <lineage>
        <taxon>Eukaryota</taxon>
        <taxon>Fungi</taxon>
        <taxon>Dikarya</taxon>
        <taxon>Ascomycota</taxon>
        <taxon>Pezizomycotina</taxon>
        <taxon>Sordariomycetes</taxon>
        <taxon>Sordariomycetidae</taxon>
        <taxon>Sordariales</taxon>
        <taxon>Podosporaceae</taxon>
        <taxon>Cladorrhinum</taxon>
    </lineage>
</organism>
<protein>
    <submittedName>
        <fullName evidence="2">Uncharacterized protein</fullName>
    </submittedName>
</protein>
<feature type="region of interest" description="Disordered" evidence="1">
    <location>
        <begin position="14"/>
        <end position="44"/>
    </location>
</feature>
<keyword evidence="3" id="KW-1185">Reference proteome</keyword>
<dbReference type="AlphaFoldDB" id="A0AAV9HIF3"/>
<comment type="caution">
    <text evidence="2">The sequence shown here is derived from an EMBL/GenBank/DDBJ whole genome shotgun (WGS) entry which is preliminary data.</text>
</comment>
<evidence type="ECO:0000256" key="1">
    <source>
        <dbReference type="SAM" id="MobiDB-lite"/>
    </source>
</evidence>
<proteinExistence type="predicted"/>
<accession>A0AAV9HIF3</accession>
<name>A0AAV9HIF3_9PEZI</name>
<reference evidence="2" key="2">
    <citation type="submission" date="2023-06" db="EMBL/GenBank/DDBJ databases">
        <authorList>
            <consortium name="Lawrence Berkeley National Laboratory"/>
            <person name="Mondo S.J."/>
            <person name="Hensen N."/>
            <person name="Bonometti L."/>
            <person name="Westerberg I."/>
            <person name="Brannstrom I.O."/>
            <person name="Guillou S."/>
            <person name="Cros-Aarteil S."/>
            <person name="Calhoun S."/>
            <person name="Haridas S."/>
            <person name="Kuo A."/>
            <person name="Pangilinan J."/>
            <person name="Riley R."/>
            <person name="Labutti K."/>
            <person name="Andreopoulos B."/>
            <person name="Lipzen A."/>
            <person name="Chen C."/>
            <person name="Yanf M."/>
            <person name="Daum C."/>
            <person name="Ng V."/>
            <person name="Clum A."/>
            <person name="Steindorff A."/>
            <person name="Ohm R."/>
            <person name="Martin F."/>
            <person name="Silar P."/>
            <person name="Natvig D."/>
            <person name="Lalanne C."/>
            <person name="Gautier V."/>
            <person name="Ament-Velasquez S.L."/>
            <person name="Kruys A."/>
            <person name="Hutchinson M.I."/>
            <person name="Powell A.J."/>
            <person name="Barry K."/>
            <person name="Miller A.N."/>
            <person name="Grigoriev I.V."/>
            <person name="Debuchy R."/>
            <person name="Gladieux P."/>
            <person name="Thoren M.H."/>
            <person name="Johannesson H."/>
        </authorList>
    </citation>
    <scope>NUCLEOTIDE SEQUENCE</scope>
    <source>
        <strain evidence="2">PSN324</strain>
    </source>
</reference>
<evidence type="ECO:0000313" key="3">
    <source>
        <dbReference type="Proteomes" id="UP001321749"/>
    </source>
</evidence>
<dbReference type="Proteomes" id="UP001321749">
    <property type="component" value="Unassembled WGS sequence"/>
</dbReference>
<dbReference type="EMBL" id="MU865027">
    <property type="protein sequence ID" value="KAK4459804.1"/>
    <property type="molecule type" value="Genomic_DNA"/>
</dbReference>
<sequence length="384" mass="41708">MNVPRNIVFPPRPLRNSVSLPTPRQQISPERWKDRKPSCSTPAVSAQIGPLRRTNKVNPGPLTLALTLTLIFKRGSLSFGYQTRLGRDKDDKLPIAIAKVVRALRKQGIKVYNIHSRCTTPLDPDPDFFRYSFAHAESNSAGGEPIFGIPFMTSHIDTCTHLAASITTEPEDWFLPKEATEEGIRVSRVKGYHLTIKALQNIKDALAIFSAASSGRPNMTHGDIIGAMATLLKREPAQVFGVHVAIGAAIPVAPESKQAFAAWTVVAPPTLTQLIDGWKLFVCREYINGTLVVAVSREMGPEPVIEHATMILGYLTITDHTCGSFLVPSTAQGKISIVLDDRGGTSSAMDTSSFGKRVLEAELVVRAGGVMLSGHNIAPIYNPL</sequence>